<keyword evidence="1" id="KW-0472">Membrane</keyword>
<feature type="transmembrane region" description="Helical" evidence="1">
    <location>
        <begin position="20"/>
        <end position="44"/>
    </location>
</feature>
<evidence type="ECO:0000313" key="3">
    <source>
        <dbReference type="Proteomes" id="UP001150001"/>
    </source>
</evidence>
<dbReference type="GeneID" id="23448112"/>
<feature type="transmembrane region" description="Helical" evidence="1">
    <location>
        <begin position="56"/>
        <end position="74"/>
    </location>
</feature>
<dbReference type="InterPro" id="IPR009838">
    <property type="entry name" value="T4SS_TraL"/>
</dbReference>
<reference evidence="2" key="1">
    <citation type="submission" date="2022-11" db="EMBL/GenBank/DDBJ databases">
        <title>Role of the vibriolysin VemA secreted by the emergent pathogen Vibrio europaeus in the colonization of Manila clam mucus.</title>
        <authorList>
            <person name="Martinez C."/>
            <person name="Rodriguez S."/>
            <person name="Vences A."/>
            <person name="Barja J.L."/>
            <person name="Toranzo A.E."/>
            <person name="Dubert J."/>
        </authorList>
    </citation>
    <scope>NUCLEOTIDE SEQUENCE</scope>
    <source>
        <strain evidence="2">3454</strain>
    </source>
</reference>
<keyword evidence="1" id="KW-0812">Transmembrane</keyword>
<evidence type="ECO:0000313" key="2">
    <source>
        <dbReference type="EMBL" id="MDC5742327.1"/>
    </source>
</evidence>
<accession>A0ABT5GYK6</accession>
<keyword evidence="1" id="KW-1133">Transmembrane helix</keyword>
<name>A0ABT5GYK6_9VIBR</name>
<sequence length="87" mass="10099">MNKGKRLAGFPRDEIVPAAILFGLCFWQGYSITGIILGFGWFGGIRYIKVGYGENIVALTFYWWTEGLLSRAYFTRTPSSERRYWIF</sequence>
<dbReference type="EMBL" id="JAPFIT010000022">
    <property type="protein sequence ID" value="MDC5742327.1"/>
    <property type="molecule type" value="Genomic_DNA"/>
</dbReference>
<dbReference type="RefSeq" id="WP_236643039.1">
    <property type="nucleotide sequence ID" value="NZ_JAPFIM010000009.1"/>
</dbReference>
<comment type="caution">
    <text evidence="2">The sequence shown here is derived from an EMBL/GenBank/DDBJ whole genome shotgun (WGS) entry which is preliminary data.</text>
</comment>
<organism evidence="2 3">
    <name type="scientific">Vibrio europaeus</name>
    <dbReference type="NCBI Taxonomy" id="300876"/>
    <lineage>
        <taxon>Bacteria</taxon>
        <taxon>Pseudomonadati</taxon>
        <taxon>Pseudomonadota</taxon>
        <taxon>Gammaproteobacteria</taxon>
        <taxon>Vibrionales</taxon>
        <taxon>Vibrionaceae</taxon>
        <taxon>Vibrio</taxon>
        <taxon>Vibrio oreintalis group</taxon>
    </lineage>
</organism>
<keyword evidence="3" id="KW-1185">Reference proteome</keyword>
<dbReference type="Pfam" id="PF07178">
    <property type="entry name" value="TraL"/>
    <property type="match status" value="1"/>
</dbReference>
<protein>
    <submittedName>
        <fullName evidence="2">Type IV conjugative transfer system protein TraL</fullName>
    </submittedName>
</protein>
<evidence type="ECO:0000256" key="1">
    <source>
        <dbReference type="SAM" id="Phobius"/>
    </source>
</evidence>
<proteinExistence type="predicted"/>
<dbReference type="NCBIfam" id="TIGR02762">
    <property type="entry name" value="TraL_TIGR"/>
    <property type="match status" value="1"/>
</dbReference>
<dbReference type="Proteomes" id="UP001150001">
    <property type="component" value="Unassembled WGS sequence"/>
</dbReference>
<gene>
    <name evidence="2" type="primary">traL</name>
    <name evidence="2" type="ORF">OPW20_19830</name>
</gene>